<dbReference type="Pfam" id="PF13190">
    <property type="entry name" value="PDGLE"/>
    <property type="match status" value="1"/>
</dbReference>
<comment type="caution">
    <text evidence="8">The sequence shown here is derived from an EMBL/GenBank/DDBJ whole genome shotgun (WGS) entry which is preliminary data.</text>
</comment>
<evidence type="ECO:0000256" key="6">
    <source>
        <dbReference type="SAM" id="Phobius"/>
    </source>
</evidence>
<evidence type="ECO:0000256" key="1">
    <source>
        <dbReference type="ARBA" id="ARBA00004236"/>
    </source>
</evidence>
<name>A0A5J4L0Z9_9ZZZZ</name>
<keyword evidence="3 6" id="KW-0812">Transmembrane</keyword>
<sequence>MTSFQKKLWIGLIIMALLSPLGIILPEKFKAGDAWGEWGTDTLEKLLGYVPEGLKKLADLWKAPIADYNLGSENSPLIIQVVSYVISGILGIAIVGSVIYLISNLLVKKS</sequence>
<evidence type="ECO:0000259" key="7">
    <source>
        <dbReference type="Pfam" id="PF13190"/>
    </source>
</evidence>
<dbReference type="GO" id="GO:0005886">
    <property type="term" value="C:plasma membrane"/>
    <property type="evidence" value="ECO:0007669"/>
    <property type="project" value="UniProtKB-SubCell"/>
</dbReference>
<evidence type="ECO:0000256" key="2">
    <source>
        <dbReference type="ARBA" id="ARBA00022475"/>
    </source>
</evidence>
<evidence type="ECO:0000256" key="5">
    <source>
        <dbReference type="ARBA" id="ARBA00023136"/>
    </source>
</evidence>
<feature type="transmembrane region" description="Helical" evidence="6">
    <location>
        <begin position="7"/>
        <end position="25"/>
    </location>
</feature>
<keyword evidence="4 6" id="KW-1133">Transmembrane helix</keyword>
<feature type="domain" description="PDGLE" evidence="7">
    <location>
        <begin position="6"/>
        <end position="106"/>
    </location>
</feature>
<dbReference type="InterPro" id="IPR025937">
    <property type="entry name" value="PDGLE_dom"/>
</dbReference>
<accession>A0A5J4L0Z9</accession>
<proteinExistence type="predicted"/>
<gene>
    <name evidence="8" type="ORF">A45J_0177</name>
</gene>
<organism evidence="8">
    <name type="scientific">hot springs metagenome</name>
    <dbReference type="NCBI Taxonomy" id="433727"/>
    <lineage>
        <taxon>unclassified sequences</taxon>
        <taxon>metagenomes</taxon>
        <taxon>ecological metagenomes</taxon>
    </lineage>
</organism>
<evidence type="ECO:0000313" key="8">
    <source>
        <dbReference type="EMBL" id="GER92461.1"/>
    </source>
</evidence>
<keyword evidence="2" id="KW-1003">Cell membrane</keyword>
<dbReference type="EMBL" id="BLAB01000001">
    <property type="protein sequence ID" value="GER92461.1"/>
    <property type="molecule type" value="Genomic_DNA"/>
</dbReference>
<keyword evidence="5 6" id="KW-0472">Membrane</keyword>
<feature type="transmembrane region" description="Helical" evidence="6">
    <location>
        <begin position="77"/>
        <end position="102"/>
    </location>
</feature>
<dbReference type="AlphaFoldDB" id="A0A5J4L0Z9"/>
<reference evidence="8" key="1">
    <citation type="submission" date="2019-10" db="EMBL/GenBank/DDBJ databases">
        <title>Metagenomic sequencing of thiosulfate-disproportionating enrichment culture.</title>
        <authorList>
            <person name="Umezawa K."/>
            <person name="Kojima H."/>
            <person name="Fukui M."/>
        </authorList>
    </citation>
    <scope>NUCLEOTIDE SEQUENCE</scope>
    <source>
        <strain evidence="8">45J</strain>
    </source>
</reference>
<evidence type="ECO:0000256" key="3">
    <source>
        <dbReference type="ARBA" id="ARBA00022692"/>
    </source>
</evidence>
<comment type="subcellular location">
    <subcellularLocation>
        <location evidence="1">Cell membrane</location>
    </subcellularLocation>
</comment>
<protein>
    <submittedName>
        <fullName evidence="8">Cobalamin biosynthesis protein</fullName>
    </submittedName>
</protein>
<evidence type="ECO:0000256" key="4">
    <source>
        <dbReference type="ARBA" id="ARBA00022989"/>
    </source>
</evidence>